<comment type="pathway">
    <text evidence="2">Protein modification; protein ubiquitination.</text>
</comment>
<evidence type="ECO:0000256" key="15">
    <source>
        <dbReference type="ARBA" id="ARBA00034505"/>
    </source>
</evidence>
<dbReference type="InterPro" id="IPR006845">
    <property type="entry name" value="Pex_N"/>
</dbReference>
<protein>
    <recommendedName>
        <fullName evidence="4 16">Peroxisome assembly protein 12</fullName>
    </recommendedName>
    <alternativeName>
        <fullName evidence="14 16">Peroxin-12</fullName>
    </alternativeName>
</protein>
<keyword evidence="10" id="KW-0653">Protein transport</keyword>
<comment type="function">
    <text evidence="16">Component of a retrotranslocation channel required for peroxisome organization by mediating export of the PEX5 receptor from peroxisomes to the cytosol, thereby promoting PEX5 recycling.</text>
</comment>
<evidence type="ECO:0000256" key="16">
    <source>
        <dbReference type="PIRNR" id="PIRNR038074"/>
    </source>
</evidence>
<dbReference type="OrthoDB" id="107372at2759"/>
<feature type="domain" description="RING-type" evidence="17">
    <location>
        <begin position="293"/>
        <end position="330"/>
    </location>
</feature>
<dbReference type="InterPro" id="IPR013083">
    <property type="entry name" value="Znf_RING/FYVE/PHD"/>
</dbReference>
<gene>
    <name evidence="18" type="ORF">THASP1DRAFT_12760</name>
</gene>
<keyword evidence="13 16" id="KW-0576">Peroxisome</keyword>
<dbReference type="PIRSF" id="PIRSF038074">
    <property type="entry name" value="Peroxisome_assembly_p12"/>
    <property type="match status" value="1"/>
</dbReference>
<organism evidence="18 19">
    <name type="scientific">Thamnocephalis sphaerospora</name>
    <dbReference type="NCBI Taxonomy" id="78915"/>
    <lineage>
        <taxon>Eukaryota</taxon>
        <taxon>Fungi</taxon>
        <taxon>Fungi incertae sedis</taxon>
        <taxon>Zoopagomycota</taxon>
        <taxon>Zoopagomycotina</taxon>
        <taxon>Zoopagomycetes</taxon>
        <taxon>Zoopagales</taxon>
        <taxon>Sigmoideomycetaceae</taxon>
        <taxon>Thamnocephalis</taxon>
    </lineage>
</organism>
<dbReference type="SMART" id="SM00184">
    <property type="entry name" value="RING"/>
    <property type="match status" value="1"/>
</dbReference>
<sequence>MEFMSNLSGDSAGADRPSLFELIAQDQMRDLLRPALRYLLTVYAERYPRYLLRAHQYFDEAYLLLSWLVERHYLAQWGASFSENFYGLKRARTSERGDKWTSTDVSRSLLFLVGLPYLKLKLDEAFDKTRGGAAAELFGEDEDETPLRRRAVRVFRVVYPWINAGYHGATLAYHIAYLYDRTRFYSPWLHLQGIEVRRMSMQDYEASERYRNAVAAGSSKGVMLRRLLAFGLARGLDWLKVLLPMGMFFFKFLEWWYASDYHKRTQVRPIPPPPEPVQPDEHGLPLPADPNICPICLKHRTNPAALPTGYAYCYPCIFHHVEEHGRCPVTLARVELEQIRKLYTSGI</sequence>
<dbReference type="PANTHER" id="PTHR12888:SF0">
    <property type="entry name" value="PEROXISOME ASSEMBLY PROTEIN 12"/>
    <property type="match status" value="1"/>
</dbReference>
<dbReference type="InterPro" id="IPR001841">
    <property type="entry name" value="Znf_RING"/>
</dbReference>
<dbReference type="PANTHER" id="PTHR12888">
    <property type="entry name" value="PEROXISOME ASSEMBLY PROTEIN 12 PEROXIN-12"/>
    <property type="match status" value="1"/>
</dbReference>
<dbReference type="GO" id="GO:0004842">
    <property type="term" value="F:ubiquitin-protein transferase activity"/>
    <property type="evidence" value="ECO:0007669"/>
    <property type="project" value="TreeGrafter"/>
</dbReference>
<evidence type="ECO:0000256" key="10">
    <source>
        <dbReference type="ARBA" id="ARBA00022927"/>
    </source>
</evidence>
<evidence type="ECO:0000256" key="1">
    <source>
        <dbReference type="ARBA" id="ARBA00004585"/>
    </source>
</evidence>
<dbReference type="GO" id="GO:0006513">
    <property type="term" value="P:protein monoubiquitination"/>
    <property type="evidence" value="ECO:0007669"/>
    <property type="project" value="TreeGrafter"/>
</dbReference>
<dbReference type="EMBL" id="KZ992450">
    <property type="protein sequence ID" value="RKP10482.1"/>
    <property type="molecule type" value="Genomic_DNA"/>
</dbReference>
<evidence type="ECO:0000256" key="14">
    <source>
        <dbReference type="ARBA" id="ARBA00029692"/>
    </source>
</evidence>
<dbReference type="SUPFAM" id="SSF57850">
    <property type="entry name" value="RING/U-box"/>
    <property type="match status" value="1"/>
</dbReference>
<keyword evidence="12 16" id="KW-0472">Membrane</keyword>
<evidence type="ECO:0000256" key="5">
    <source>
        <dbReference type="ARBA" id="ARBA00022448"/>
    </source>
</evidence>
<dbReference type="Pfam" id="PF04757">
    <property type="entry name" value="Pex2_Pex12"/>
    <property type="match status" value="1"/>
</dbReference>
<accession>A0A4P9XWW4</accession>
<reference evidence="19" key="1">
    <citation type="journal article" date="2018" name="Nat. Microbiol.">
        <title>Leveraging single-cell genomics to expand the fungal tree of life.</title>
        <authorList>
            <person name="Ahrendt S.R."/>
            <person name="Quandt C.A."/>
            <person name="Ciobanu D."/>
            <person name="Clum A."/>
            <person name="Salamov A."/>
            <person name="Andreopoulos B."/>
            <person name="Cheng J.F."/>
            <person name="Woyke T."/>
            <person name="Pelin A."/>
            <person name="Henrissat B."/>
            <person name="Reynolds N.K."/>
            <person name="Benny G.L."/>
            <person name="Smith M.E."/>
            <person name="James T.Y."/>
            <person name="Grigoriev I.V."/>
        </authorList>
    </citation>
    <scope>NUCLEOTIDE SEQUENCE [LARGE SCALE GENOMIC DNA]</scope>
    <source>
        <strain evidence="19">RSA 1356</strain>
    </source>
</reference>
<evidence type="ECO:0000256" key="13">
    <source>
        <dbReference type="ARBA" id="ARBA00023140"/>
    </source>
</evidence>
<evidence type="ECO:0000256" key="7">
    <source>
        <dbReference type="ARBA" id="ARBA00022723"/>
    </source>
</evidence>
<keyword evidence="5" id="KW-0813">Transport</keyword>
<evidence type="ECO:0000256" key="6">
    <source>
        <dbReference type="ARBA" id="ARBA00022692"/>
    </source>
</evidence>
<evidence type="ECO:0000256" key="12">
    <source>
        <dbReference type="ARBA" id="ARBA00023136"/>
    </source>
</evidence>
<keyword evidence="7" id="KW-0479">Metal-binding</keyword>
<evidence type="ECO:0000256" key="11">
    <source>
        <dbReference type="ARBA" id="ARBA00022989"/>
    </source>
</evidence>
<comment type="subcellular location">
    <subcellularLocation>
        <location evidence="1">Peroxisome membrane</location>
        <topology evidence="1">Multi-pass membrane protein</topology>
    </subcellularLocation>
</comment>
<evidence type="ECO:0000256" key="2">
    <source>
        <dbReference type="ARBA" id="ARBA00004906"/>
    </source>
</evidence>
<keyword evidence="8" id="KW-0863">Zinc-finger</keyword>
<dbReference type="CDD" id="cd16451">
    <property type="entry name" value="mRING_PEX12"/>
    <property type="match status" value="1"/>
</dbReference>
<evidence type="ECO:0000313" key="19">
    <source>
        <dbReference type="Proteomes" id="UP000271241"/>
    </source>
</evidence>
<evidence type="ECO:0000256" key="8">
    <source>
        <dbReference type="ARBA" id="ARBA00022771"/>
    </source>
</evidence>
<dbReference type="AlphaFoldDB" id="A0A4P9XWW4"/>
<dbReference type="GO" id="GO:0008270">
    <property type="term" value="F:zinc ion binding"/>
    <property type="evidence" value="ECO:0007669"/>
    <property type="project" value="UniProtKB-KW"/>
</dbReference>
<dbReference type="InterPro" id="IPR017375">
    <property type="entry name" value="PEX12"/>
</dbReference>
<comment type="similarity">
    <text evidence="3 16">Belongs to the pex2/pex10/pex12 family.</text>
</comment>
<dbReference type="GO" id="GO:0005778">
    <property type="term" value="C:peroxisomal membrane"/>
    <property type="evidence" value="ECO:0007669"/>
    <property type="project" value="UniProtKB-SubCell"/>
</dbReference>
<keyword evidence="6" id="KW-0812">Transmembrane</keyword>
<dbReference type="Gene3D" id="3.30.40.10">
    <property type="entry name" value="Zinc/RING finger domain, C3HC4 (zinc finger)"/>
    <property type="match status" value="1"/>
</dbReference>
<proteinExistence type="inferred from homology"/>
<evidence type="ECO:0000313" key="18">
    <source>
        <dbReference type="EMBL" id="RKP10482.1"/>
    </source>
</evidence>
<evidence type="ECO:0000259" key="17">
    <source>
        <dbReference type="SMART" id="SM00184"/>
    </source>
</evidence>
<dbReference type="GO" id="GO:0016562">
    <property type="term" value="P:protein import into peroxisome matrix, receptor recycling"/>
    <property type="evidence" value="ECO:0007669"/>
    <property type="project" value="UniProtKB-ARBA"/>
</dbReference>
<keyword evidence="9" id="KW-0862">Zinc</keyword>
<dbReference type="Proteomes" id="UP000271241">
    <property type="component" value="Unassembled WGS sequence"/>
</dbReference>
<dbReference type="GO" id="GO:1990429">
    <property type="term" value="C:peroxisomal importomer complex"/>
    <property type="evidence" value="ECO:0007669"/>
    <property type="project" value="TreeGrafter"/>
</dbReference>
<comment type="subunit">
    <text evidence="15">Component of the PEX2-PEX10-PEX12 retrotranslocation channel, composed of PEX2, PEX10 and PEX12.</text>
</comment>
<name>A0A4P9XWW4_9FUNG</name>
<dbReference type="STRING" id="78915.A0A4P9XWW4"/>
<evidence type="ECO:0000256" key="3">
    <source>
        <dbReference type="ARBA" id="ARBA00008704"/>
    </source>
</evidence>
<evidence type="ECO:0000256" key="9">
    <source>
        <dbReference type="ARBA" id="ARBA00022833"/>
    </source>
</evidence>
<keyword evidence="11" id="KW-1133">Transmembrane helix</keyword>
<keyword evidence="19" id="KW-1185">Reference proteome</keyword>
<evidence type="ECO:0000256" key="4">
    <source>
        <dbReference type="ARBA" id="ARBA00018980"/>
    </source>
</evidence>